<reference evidence="3 4" key="1">
    <citation type="submission" date="2024-01" db="EMBL/GenBank/DDBJ databases">
        <title>The complete chloroplast genome sequence of Lithospermum erythrorhizon: insights into the phylogenetic relationship among Boraginaceae species and the maternal lineages of purple gromwells.</title>
        <authorList>
            <person name="Okada T."/>
            <person name="Watanabe K."/>
        </authorList>
    </citation>
    <scope>NUCLEOTIDE SEQUENCE [LARGE SCALE GENOMIC DNA]</scope>
</reference>
<feature type="compositionally biased region" description="Pro residues" evidence="2">
    <location>
        <begin position="7"/>
        <end position="16"/>
    </location>
</feature>
<evidence type="ECO:0000256" key="2">
    <source>
        <dbReference type="SAM" id="MobiDB-lite"/>
    </source>
</evidence>
<evidence type="ECO:0000256" key="1">
    <source>
        <dbReference type="SAM" id="Coils"/>
    </source>
</evidence>
<dbReference type="PANTHER" id="PTHR34554:SF1">
    <property type="entry name" value="ALANINE-TRNA LIGASE"/>
    <property type="match status" value="1"/>
</dbReference>
<dbReference type="PANTHER" id="PTHR34554">
    <property type="entry name" value="RGS1-HXK1-INTERACTING PROTEIN 1"/>
    <property type="match status" value="1"/>
</dbReference>
<proteinExistence type="predicted"/>
<dbReference type="InterPro" id="IPR053284">
    <property type="entry name" value="RGS1-HXK1_interactor"/>
</dbReference>
<dbReference type="AlphaFoldDB" id="A0AAV3P7H3"/>
<dbReference type="Proteomes" id="UP001454036">
    <property type="component" value="Unassembled WGS sequence"/>
</dbReference>
<keyword evidence="4" id="KW-1185">Reference proteome</keyword>
<comment type="caution">
    <text evidence="3">The sequence shown here is derived from an EMBL/GenBank/DDBJ whole genome shotgun (WGS) entry which is preliminary data.</text>
</comment>
<name>A0AAV3P7H3_LITER</name>
<keyword evidence="1" id="KW-0175">Coiled coil</keyword>
<accession>A0AAV3P7H3</accession>
<dbReference type="EMBL" id="BAABME010001091">
    <property type="protein sequence ID" value="GAA0147510.1"/>
    <property type="molecule type" value="Genomic_DNA"/>
</dbReference>
<feature type="coiled-coil region" evidence="1">
    <location>
        <begin position="140"/>
        <end position="174"/>
    </location>
</feature>
<evidence type="ECO:0000313" key="3">
    <source>
        <dbReference type="EMBL" id="GAA0147510.1"/>
    </source>
</evidence>
<gene>
    <name evidence="3" type="ORF">LIER_07193</name>
</gene>
<sequence length="253" mass="28415">MSEGPTTLPPPPPAAQPPHLEMKTPWIDQALQQAHLYLKTIEQASENAISLTKHRLDRILSTSKSHFNQTLDMLDDVKSEYRVYEDVAVGKAKESILVAASHPLLTGGAVLGLGFLGLKRPRLFLYFKGMRLFMSEEAMLAKADARVMELRKTIDHLKAESEKLVKTTSEAEQELKRGRTKLKQTGKQIQSVIGSAYKIERQTGGLKDILKELPRREASRFRTQVTNFASETKRERKALSKEVSKISNYGISV</sequence>
<protein>
    <submittedName>
        <fullName evidence="3">Uncharacterized protein</fullName>
    </submittedName>
</protein>
<evidence type="ECO:0000313" key="4">
    <source>
        <dbReference type="Proteomes" id="UP001454036"/>
    </source>
</evidence>
<organism evidence="3 4">
    <name type="scientific">Lithospermum erythrorhizon</name>
    <name type="common">Purple gromwell</name>
    <name type="synonym">Lithospermum officinale var. erythrorhizon</name>
    <dbReference type="NCBI Taxonomy" id="34254"/>
    <lineage>
        <taxon>Eukaryota</taxon>
        <taxon>Viridiplantae</taxon>
        <taxon>Streptophyta</taxon>
        <taxon>Embryophyta</taxon>
        <taxon>Tracheophyta</taxon>
        <taxon>Spermatophyta</taxon>
        <taxon>Magnoliopsida</taxon>
        <taxon>eudicotyledons</taxon>
        <taxon>Gunneridae</taxon>
        <taxon>Pentapetalae</taxon>
        <taxon>asterids</taxon>
        <taxon>lamiids</taxon>
        <taxon>Boraginales</taxon>
        <taxon>Boraginaceae</taxon>
        <taxon>Boraginoideae</taxon>
        <taxon>Lithospermeae</taxon>
        <taxon>Lithospermum</taxon>
    </lineage>
</organism>
<feature type="region of interest" description="Disordered" evidence="2">
    <location>
        <begin position="1"/>
        <end position="20"/>
    </location>
</feature>